<feature type="region of interest" description="Disordered" evidence="7">
    <location>
        <begin position="191"/>
        <end position="282"/>
    </location>
</feature>
<dbReference type="PANTHER" id="PTHR36575">
    <property type="entry name" value="BINDING PROTEIN, PUTATIVE (AFU_ORTHOLOGUE AFUA_1G14430)-RELATED"/>
    <property type="match status" value="1"/>
</dbReference>
<dbReference type="InterPro" id="IPR004302">
    <property type="entry name" value="Cellulose/chitin-bd_N"/>
</dbReference>
<feature type="domain" description="Chitin-binding type-4" evidence="9">
    <location>
        <begin position="20"/>
        <end position="188"/>
    </location>
</feature>
<dbReference type="InterPro" id="IPR052282">
    <property type="entry name" value="Starch-active_LPMO"/>
</dbReference>
<name>A0AAD6GKK6_9EURO</name>
<dbReference type="PANTHER" id="PTHR36575:SF2">
    <property type="entry name" value="CHITIN-BINDING TYPE-4 DOMAIN-CONTAINING PROTEIN-RELATED"/>
    <property type="match status" value="1"/>
</dbReference>
<evidence type="ECO:0000256" key="4">
    <source>
        <dbReference type="ARBA" id="ARBA00023157"/>
    </source>
</evidence>
<evidence type="ECO:0000256" key="6">
    <source>
        <dbReference type="ARBA" id="ARBA00034311"/>
    </source>
</evidence>
<accession>A0AAD6GKK6</accession>
<evidence type="ECO:0000256" key="5">
    <source>
        <dbReference type="ARBA" id="ARBA00023180"/>
    </source>
</evidence>
<keyword evidence="5" id="KW-0325">Glycoprotein</keyword>
<reference evidence="10 11" key="1">
    <citation type="journal article" date="2023" name="IMA Fungus">
        <title>Comparative genomic study of the Penicillium genus elucidates a diverse pangenome and 15 lateral gene transfer events.</title>
        <authorList>
            <person name="Petersen C."/>
            <person name="Sorensen T."/>
            <person name="Nielsen M.R."/>
            <person name="Sondergaard T.E."/>
            <person name="Sorensen J.L."/>
            <person name="Fitzpatrick D.A."/>
            <person name="Frisvad J.C."/>
            <person name="Nielsen K.L."/>
        </authorList>
    </citation>
    <scope>NUCLEOTIDE SEQUENCE [LARGE SCALE GENOMIC DNA]</scope>
    <source>
        <strain evidence="10 11">IBT 35679</strain>
    </source>
</reference>
<feature type="chain" id="PRO_5042251217" description="Chitin-binding type-4 domain-containing protein" evidence="8">
    <location>
        <begin position="20"/>
        <end position="337"/>
    </location>
</feature>
<keyword evidence="11" id="KW-1185">Reference proteome</keyword>
<evidence type="ECO:0000313" key="10">
    <source>
        <dbReference type="EMBL" id="KAJ5553693.1"/>
    </source>
</evidence>
<dbReference type="AlphaFoldDB" id="A0AAD6GKK6"/>
<protein>
    <recommendedName>
        <fullName evidence="9">Chitin-binding type-4 domain-containing protein</fullName>
    </recommendedName>
</protein>
<organism evidence="10 11">
    <name type="scientific">Penicillium frequentans</name>
    <dbReference type="NCBI Taxonomy" id="3151616"/>
    <lineage>
        <taxon>Eukaryota</taxon>
        <taxon>Fungi</taxon>
        <taxon>Dikarya</taxon>
        <taxon>Ascomycota</taxon>
        <taxon>Pezizomycotina</taxon>
        <taxon>Eurotiomycetes</taxon>
        <taxon>Eurotiomycetidae</taxon>
        <taxon>Eurotiales</taxon>
        <taxon>Aspergillaceae</taxon>
        <taxon>Penicillium</taxon>
    </lineage>
</organism>
<sequence>MKQFTSLAAVAGLVSLVHGHGFVSSPTPRYPGSAFEAACGQQAYDTETSDVYGNIQGMLQVAESQSDYNAAECNAWLCKGFKYADNNVTYSYTAGETVDFEVTIHAPHTGVANVSVVDTSTNTVIGSPLISWSVYASVSTGVAANNTAFSVTIPDDLGDQCTTGGDCVLQWYWYAESIDQTYESCVDFTVDGSGSSSSSGSTGSTSSASTEATSSTATPSSTSSASTSSSATPTETPTPAETSTPAETTTPVVTPTETSAAAETTTPAAVATSAPAETPTASADVIPSTTFATQLRASGSVSSSTGVATSVSIPTNASAEEKLNWVESVFKYLVGNN</sequence>
<gene>
    <name evidence="10" type="ORF">N7494_003071</name>
</gene>
<comment type="caution">
    <text evidence="10">The sequence shown here is derived from an EMBL/GenBank/DDBJ whole genome shotgun (WGS) entry which is preliminary data.</text>
</comment>
<keyword evidence="8" id="KW-0732">Signal</keyword>
<feature type="signal peptide" evidence="8">
    <location>
        <begin position="1"/>
        <end position="19"/>
    </location>
</feature>
<dbReference type="Proteomes" id="UP001220324">
    <property type="component" value="Unassembled WGS sequence"/>
</dbReference>
<evidence type="ECO:0000256" key="8">
    <source>
        <dbReference type="SAM" id="SignalP"/>
    </source>
</evidence>
<evidence type="ECO:0000256" key="1">
    <source>
        <dbReference type="ARBA" id="ARBA00001973"/>
    </source>
</evidence>
<comment type="cofactor">
    <cofactor evidence="1">
        <name>Cu(2+)</name>
        <dbReference type="ChEBI" id="CHEBI:29036"/>
    </cofactor>
</comment>
<evidence type="ECO:0000313" key="11">
    <source>
        <dbReference type="Proteomes" id="UP001220324"/>
    </source>
</evidence>
<comment type="similarity">
    <text evidence="6">Belongs to the polysaccharide monooxygenase AA13 family.</text>
</comment>
<proteinExistence type="inferred from homology"/>
<keyword evidence="3" id="KW-0186">Copper</keyword>
<keyword evidence="2" id="KW-0479">Metal-binding</keyword>
<evidence type="ECO:0000256" key="2">
    <source>
        <dbReference type="ARBA" id="ARBA00022723"/>
    </source>
</evidence>
<dbReference type="Pfam" id="PF03067">
    <property type="entry name" value="LPMO_10"/>
    <property type="match status" value="1"/>
</dbReference>
<evidence type="ECO:0000259" key="9">
    <source>
        <dbReference type="Pfam" id="PF03067"/>
    </source>
</evidence>
<keyword evidence="4" id="KW-1015">Disulfide bond</keyword>
<dbReference type="EMBL" id="JAQIZZ010000002">
    <property type="protein sequence ID" value="KAJ5553693.1"/>
    <property type="molecule type" value="Genomic_DNA"/>
</dbReference>
<evidence type="ECO:0000256" key="7">
    <source>
        <dbReference type="SAM" id="MobiDB-lite"/>
    </source>
</evidence>
<dbReference type="GO" id="GO:0046872">
    <property type="term" value="F:metal ion binding"/>
    <property type="evidence" value="ECO:0007669"/>
    <property type="project" value="UniProtKB-KW"/>
</dbReference>
<feature type="compositionally biased region" description="Low complexity" evidence="7">
    <location>
        <begin position="193"/>
        <end position="282"/>
    </location>
</feature>
<evidence type="ECO:0000256" key="3">
    <source>
        <dbReference type="ARBA" id="ARBA00023008"/>
    </source>
</evidence>